<feature type="domain" description="PilZ" evidence="1">
    <location>
        <begin position="7"/>
        <end position="88"/>
    </location>
</feature>
<dbReference type="AlphaFoldDB" id="A0A975BG83"/>
<protein>
    <submittedName>
        <fullName evidence="2">PilZ domain-containing protein</fullName>
    </submittedName>
</protein>
<sequence length="169" mass="19735">MNKMVLNQRKDFRFLTRGNVMFSGSDGHLNELRGGLIDISMGGLAFEYVSGERLNQESLLLDIIIPENKVCLSEIPCNIVYDIPRYDIGVSQTGYVHRCFRRIKSFLSDRTGQSNEPREQKISDQNFMIKRCGVNFEILSKDKKSQLEIFLEEPVRRLRSLNLYFQKYR</sequence>
<evidence type="ECO:0000313" key="3">
    <source>
        <dbReference type="Proteomes" id="UP000663722"/>
    </source>
</evidence>
<evidence type="ECO:0000259" key="1">
    <source>
        <dbReference type="Pfam" id="PF07238"/>
    </source>
</evidence>
<dbReference type="GO" id="GO:0035438">
    <property type="term" value="F:cyclic-di-GMP binding"/>
    <property type="evidence" value="ECO:0007669"/>
    <property type="project" value="InterPro"/>
</dbReference>
<reference evidence="2" key="1">
    <citation type="journal article" date="2021" name="Microb. Physiol.">
        <title>Proteogenomic Insights into the Physiology of Marine, Sulfate-Reducing, Filamentous Desulfonema limicola and Desulfonema magnum.</title>
        <authorList>
            <person name="Schnaars V."/>
            <person name="Wohlbrand L."/>
            <person name="Scheve S."/>
            <person name="Hinrichs C."/>
            <person name="Reinhardt R."/>
            <person name="Rabus R."/>
        </authorList>
    </citation>
    <scope>NUCLEOTIDE SEQUENCE</scope>
    <source>
        <strain evidence="2">4be13</strain>
    </source>
</reference>
<name>A0A975BG83_9BACT</name>
<dbReference type="KEGG" id="dmm:dnm_008430"/>
<keyword evidence="3" id="KW-1185">Reference proteome</keyword>
<proteinExistence type="predicted"/>
<evidence type="ECO:0000313" key="2">
    <source>
        <dbReference type="EMBL" id="QTA84842.1"/>
    </source>
</evidence>
<accession>A0A975BG83</accession>
<organism evidence="2 3">
    <name type="scientific">Desulfonema magnum</name>
    <dbReference type="NCBI Taxonomy" id="45655"/>
    <lineage>
        <taxon>Bacteria</taxon>
        <taxon>Pseudomonadati</taxon>
        <taxon>Thermodesulfobacteriota</taxon>
        <taxon>Desulfobacteria</taxon>
        <taxon>Desulfobacterales</taxon>
        <taxon>Desulfococcaceae</taxon>
        <taxon>Desulfonema</taxon>
    </lineage>
</organism>
<gene>
    <name evidence="2" type="ORF">dnm_008430</name>
</gene>
<dbReference type="EMBL" id="CP061800">
    <property type="protein sequence ID" value="QTA84842.1"/>
    <property type="molecule type" value="Genomic_DNA"/>
</dbReference>
<dbReference type="InterPro" id="IPR009875">
    <property type="entry name" value="PilZ_domain"/>
</dbReference>
<dbReference type="Proteomes" id="UP000663722">
    <property type="component" value="Chromosome"/>
</dbReference>
<dbReference type="Pfam" id="PF07238">
    <property type="entry name" value="PilZ"/>
    <property type="match status" value="1"/>
</dbReference>